<dbReference type="Pfam" id="PF00582">
    <property type="entry name" value="Usp"/>
    <property type="match status" value="1"/>
</dbReference>
<comment type="caution">
    <text evidence="3">The sequence shown here is derived from an EMBL/GenBank/DDBJ whole genome shotgun (WGS) entry which is preliminary data.</text>
</comment>
<dbReference type="InterPro" id="IPR014729">
    <property type="entry name" value="Rossmann-like_a/b/a_fold"/>
</dbReference>
<keyword evidence="4" id="KW-1185">Reference proteome</keyword>
<evidence type="ECO:0000256" key="1">
    <source>
        <dbReference type="ARBA" id="ARBA00008791"/>
    </source>
</evidence>
<reference evidence="4" key="1">
    <citation type="journal article" date="2019" name="Int. J. Syst. Evol. Microbiol.">
        <title>The Global Catalogue of Microorganisms (GCM) 10K type strain sequencing project: providing services to taxonomists for standard genome sequencing and annotation.</title>
        <authorList>
            <consortium name="The Broad Institute Genomics Platform"/>
            <consortium name="The Broad Institute Genome Sequencing Center for Infectious Disease"/>
            <person name="Wu L."/>
            <person name="Ma J."/>
        </authorList>
    </citation>
    <scope>NUCLEOTIDE SEQUENCE [LARGE SCALE GENOMIC DNA]</scope>
    <source>
        <strain evidence="4">CCUG 53270</strain>
    </source>
</reference>
<dbReference type="PRINTS" id="PR01438">
    <property type="entry name" value="UNVRSLSTRESS"/>
</dbReference>
<gene>
    <name evidence="3" type="ORF">ACFQ4B_28420</name>
</gene>
<dbReference type="RefSeq" id="WP_345589402.1">
    <property type="nucleotide sequence ID" value="NZ_BAABJG010000017.1"/>
</dbReference>
<evidence type="ECO:0000313" key="4">
    <source>
        <dbReference type="Proteomes" id="UP001597180"/>
    </source>
</evidence>
<feature type="domain" description="UspA" evidence="2">
    <location>
        <begin position="1"/>
        <end position="139"/>
    </location>
</feature>
<accession>A0ABW3UTI3</accession>
<dbReference type="InterPro" id="IPR006016">
    <property type="entry name" value="UspA"/>
</dbReference>
<dbReference type="Gene3D" id="3.40.50.620">
    <property type="entry name" value="HUPs"/>
    <property type="match status" value="1"/>
</dbReference>
<dbReference type="CDD" id="cd00293">
    <property type="entry name" value="USP-like"/>
    <property type="match status" value="1"/>
</dbReference>
<dbReference type="SUPFAM" id="SSF52402">
    <property type="entry name" value="Adenine nucleotide alpha hydrolases-like"/>
    <property type="match status" value="1"/>
</dbReference>
<name>A0ABW3UTI3_9BACL</name>
<protein>
    <submittedName>
        <fullName evidence="3">Universal stress protein</fullName>
    </submittedName>
</protein>
<dbReference type="InterPro" id="IPR006015">
    <property type="entry name" value="Universal_stress_UspA"/>
</dbReference>
<dbReference type="EMBL" id="JBHTLU010000041">
    <property type="protein sequence ID" value="MFD1224053.1"/>
    <property type="molecule type" value="Genomic_DNA"/>
</dbReference>
<dbReference type="PANTHER" id="PTHR46268">
    <property type="entry name" value="STRESS RESPONSE PROTEIN NHAX"/>
    <property type="match status" value="1"/>
</dbReference>
<proteinExistence type="inferred from homology"/>
<evidence type="ECO:0000313" key="3">
    <source>
        <dbReference type="EMBL" id="MFD1224053.1"/>
    </source>
</evidence>
<sequence length="139" mass="15184">MYSKILVAYDGSELSRKALEHAKRLAAAAAEIEVLHVYYVPALIIGEAVLTTPQMQKNYYEHELAVDEEIKRLISDLPSAKSIIKQGQPAKTIVEHARDNGNDLIVIGSRGLSALDELFLGSTSHNVVQHAGIPVLVVK</sequence>
<organism evidence="3 4">
    <name type="scientific">Paenibacillus vulneris</name>
    <dbReference type="NCBI Taxonomy" id="1133364"/>
    <lineage>
        <taxon>Bacteria</taxon>
        <taxon>Bacillati</taxon>
        <taxon>Bacillota</taxon>
        <taxon>Bacilli</taxon>
        <taxon>Bacillales</taxon>
        <taxon>Paenibacillaceae</taxon>
        <taxon>Paenibacillus</taxon>
    </lineage>
</organism>
<dbReference type="PANTHER" id="PTHR46268:SF6">
    <property type="entry name" value="UNIVERSAL STRESS PROTEIN UP12"/>
    <property type="match status" value="1"/>
</dbReference>
<dbReference type="Proteomes" id="UP001597180">
    <property type="component" value="Unassembled WGS sequence"/>
</dbReference>
<evidence type="ECO:0000259" key="2">
    <source>
        <dbReference type="Pfam" id="PF00582"/>
    </source>
</evidence>
<comment type="similarity">
    <text evidence="1">Belongs to the universal stress protein A family.</text>
</comment>